<evidence type="ECO:0000313" key="3">
    <source>
        <dbReference type="EMBL" id="MFC1572879.1"/>
    </source>
</evidence>
<dbReference type="InterPro" id="IPR001279">
    <property type="entry name" value="Metallo-B-lactamas"/>
</dbReference>
<dbReference type="Proteomes" id="UP001593833">
    <property type="component" value="Unassembled WGS sequence"/>
</dbReference>
<evidence type="ECO:0000313" key="4">
    <source>
        <dbReference type="Proteomes" id="UP001593833"/>
    </source>
</evidence>
<dbReference type="Gene3D" id="3.60.15.10">
    <property type="entry name" value="Ribonuclease Z/Hydroxyacylglutathione hydrolase-like"/>
    <property type="match status" value="1"/>
</dbReference>
<comment type="caution">
    <text evidence="3">The sequence shown here is derived from an EMBL/GenBank/DDBJ whole genome shotgun (WGS) entry which is preliminary data.</text>
</comment>
<dbReference type="Gene3D" id="3.40.50.360">
    <property type="match status" value="1"/>
</dbReference>
<sequence>MSGPFSAVKISDRVYWVGAIDWALRDFHGYATSMGSTYNAYLIVADQITLVDTVKESLMNEMMARIASVIDPSDIQNIVCNHAEMDHSGLLPRMIREVRPERVIASRQGVKALNAHFHWDVQVEEVKDGECLDLGGARVHFVATPMLHWPDSMFSYLEGDRVLFSQDAFGMHLASGERFADELDAELLRQEAAKYYANILLPFSPMVTKLFAKLPSLNLDIGIIAPDHGPIWREKPEQILECYSEWATQRPTRKAVVVYDTMWYSTARMAEAVSEGLASGGLTVKMMPLAGSHRSDVATELLEAGTLVVGSPTINGMIYPTVADVLTYIRGLKPKNLIGAAFGSYGWTGESIGQVEEYLTEINVEIAAERVRVQYVPDSDALMRCHALGRQVAAKRKESLTAGVSS</sequence>
<protein>
    <submittedName>
        <fullName evidence="3">FprA family A-type flavoprotein</fullName>
    </submittedName>
</protein>
<keyword evidence="4" id="KW-1185">Reference proteome</keyword>
<gene>
    <name evidence="3" type="ORF">ACFL6M_04690</name>
</gene>
<dbReference type="InterPro" id="IPR036866">
    <property type="entry name" value="RibonucZ/Hydroxyglut_hydro"/>
</dbReference>
<dbReference type="InterPro" id="IPR016440">
    <property type="entry name" value="Rubredoxin-O_OxRdtase"/>
</dbReference>
<organism evidence="3 4">
    <name type="scientific">Eiseniibacteriota bacterium</name>
    <dbReference type="NCBI Taxonomy" id="2212470"/>
    <lineage>
        <taxon>Bacteria</taxon>
        <taxon>Candidatus Eiseniibacteriota</taxon>
    </lineage>
</organism>
<accession>A0ABV6YKN6</accession>
<dbReference type="InterPro" id="IPR008254">
    <property type="entry name" value="Flavodoxin/NO_synth"/>
</dbReference>
<dbReference type="Pfam" id="PF19583">
    <property type="entry name" value="ODP"/>
    <property type="match status" value="1"/>
</dbReference>
<dbReference type="PANTHER" id="PTHR43717:SF1">
    <property type="entry name" value="ANAEROBIC NITRIC OXIDE REDUCTASE FLAVORUBREDOXIN"/>
    <property type="match status" value="1"/>
</dbReference>
<dbReference type="PIRSF" id="PIRSF005243">
    <property type="entry name" value="ROO"/>
    <property type="match status" value="1"/>
</dbReference>
<dbReference type="InterPro" id="IPR029039">
    <property type="entry name" value="Flavoprotein-like_sf"/>
</dbReference>
<feature type="domain" description="Flavodoxin-like" evidence="2">
    <location>
        <begin position="255"/>
        <end position="393"/>
    </location>
</feature>
<comment type="similarity">
    <text evidence="1">In the N-terminal section; belongs to the zinc metallo-hydrolase group 3 family.</text>
</comment>
<dbReference type="Pfam" id="PF00258">
    <property type="entry name" value="Flavodoxin_1"/>
    <property type="match status" value="1"/>
</dbReference>
<dbReference type="PANTHER" id="PTHR43717">
    <property type="entry name" value="ANAEROBIC NITRIC OXIDE REDUCTASE FLAVORUBREDOXIN"/>
    <property type="match status" value="1"/>
</dbReference>
<proteinExistence type="inferred from homology"/>
<dbReference type="PROSITE" id="PS50902">
    <property type="entry name" value="FLAVODOXIN_LIKE"/>
    <property type="match status" value="1"/>
</dbReference>
<name>A0ABV6YKN6_UNCEI</name>
<dbReference type="SUPFAM" id="SSF56281">
    <property type="entry name" value="Metallo-hydrolase/oxidoreductase"/>
    <property type="match status" value="1"/>
</dbReference>
<dbReference type="InterPro" id="IPR045761">
    <property type="entry name" value="ODP_dom"/>
</dbReference>
<dbReference type="SUPFAM" id="SSF52218">
    <property type="entry name" value="Flavoproteins"/>
    <property type="match status" value="1"/>
</dbReference>
<dbReference type="SMART" id="SM00849">
    <property type="entry name" value="Lactamase_B"/>
    <property type="match status" value="1"/>
</dbReference>
<evidence type="ECO:0000259" key="2">
    <source>
        <dbReference type="PROSITE" id="PS50902"/>
    </source>
</evidence>
<dbReference type="CDD" id="cd07709">
    <property type="entry name" value="flavodiiron_proteins_MBL-fold"/>
    <property type="match status" value="1"/>
</dbReference>
<reference evidence="3 4" key="1">
    <citation type="submission" date="2024-09" db="EMBL/GenBank/DDBJ databases">
        <authorList>
            <person name="D'Angelo T."/>
        </authorList>
    </citation>
    <scope>NUCLEOTIDE SEQUENCE [LARGE SCALE GENOMIC DNA]</scope>
    <source>
        <strain evidence="3">SAG AM-320-E07</strain>
    </source>
</reference>
<dbReference type="EMBL" id="JBHPKH010000047">
    <property type="protein sequence ID" value="MFC1572879.1"/>
    <property type="molecule type" value="Genomic_DNA"/>
</dbReference>
<evidence type="ECO:0000256" key="1">
    <source>
        <dbReference type="ARBA" id="ARBA00007121"/>
    </source>
</evidence>